<feature type="transmembrane region" description="Helical" evidence="6">
    <location>
        <begin position="295"/>
        <end position="314"/>
    </location>
</feature>
<evidence type="ECO:0000256" key="5">
    <source>
        <dbReference type="ARBA" id="ARBA00023136"/>
    </source>
</evidence>
<feature type="transmembrane region" description="Helical" evidence="6">
    <location>
        <begin position="36"/>
        <end position="53"/>
    </location>
</feature>
<evidence type="ECO:0000313" key="8">
    <source>
        <dbReference type="Proteomes" id="UP000245474"/>
    </source>
</evidence>
<dbReference type="PANTHER" id="PTHR30482">
    <property type="entry name" value="HIGH-AFFINITY BRANCHED-CHAIN AMINO ACID TRANSPORT SYSTEM PERMEASE"/>
    <property type="match status" value="1"/>
</dbReference>
<comment type="subcellular location">
    <subcellularLocation>
        <location evidence="1">Cell inner membrane</location>
        <topology evidence="1">Multi-pass membrane protein</topology>
    </subcellularLocation>
</comment>
<dbReference type="InterPro" id="IPR001851">
    <property type="entry name" value="ABC_transp_permease"/>
</dbReference>
<dbReference type="GO" id="GO:0015658">
    <property type="term" value="F:branched-chain amino acid transmembrane transporter activity"/>
    <property type="evidence" value="ECO:0007669"/>
    <property type="project" value="InterPro"/>
</dbReference>
<feature type="transmembrane region" description="Helical" evidence="6">
    <location>
        <begin position="259"/>
        <end position="283"/>
    </location>
</feature>
<organism evidence="7 8">
    <name type="scientific">Sediminicurvatus halobius</name>
    <dbReference type="NCBI Taxonomy" id="2182432"/>
    <lineage>
        <taxon>Bacteria</taxon>
        <taxon>Pseudomonadati</taxon>
        <taxon>Pseudomonadota</taxon>
        <taxon>Gammaproteobacteria</taxon>
        <taxon>Chromatiales</taxon>
        <taxon>Ectothiorhodospiraceae</taxon>
        <taxon>Sediminicurvatus</taxon>
    </lineage>
</organism>
<sequence length="326" mass="34850">MRADRRLLAAAVLVVGLLALPPLASAFGNPYLVTLVTRALIYALAALALDFVMGYGRLVSFGHAAFLGLGAYTVGILNTHALQALPLVGGWSGSNEALVAWPLAMLVAAAYALPVGAISLRTSGVYFIMITLAFGQLVFYLFNSLSAYGGQDGLPLWLPNTVAGREMLEGPAFYYLCLGILLVVWAFLQRVVRSPFGRVLVGCRENPRRMRALGYRPYPYQLAAFVLSAALTGLAGALLANQQTFVSPSLMHWSQSGELLVIVLLGGLATLIGPIWGALALLVLEEVLVTVTEHWQLVLGPLLVLVVLFFRNGLQGALDGRGARDD</sequence>
<feature type="transmembrane region" description="Helical" evidence="6">
    <location>
        <begin position="172"/>
        <end position="188"/>
    </location>
</feature>
<dbReference type="CDD" id="cd06581">
    <property type="entry name" value="TM_PBP1_LivM_like"/>
    <property type="match status" value="1"/>
</dbReference>
<feature type="transmembrane region" description="Helical" evidence="6">
    <location>
        <begin position="125"/>
        <end position="142"/>
    </location>
</feature>
<dbReference type="Proteomes" id="UP000245474">
    <property type="component" value="Unassembled WGS sequence"/>
</dbReference>
<reference evidence="7 8" key="1">
    <citation type="submission" date="2018-05" db="EMBL/GenBank/DDBJ databases">
        <title>Spiribacter halobius sp. nov., a moderately halophilic bacterium isolated from marine solar saltern.</title>
        <authorList>
            <person name="Zheng W.-S."/>
            <person name="Lu D.-C."/>
            <person name="Du Z.-J."/>
        </authorList>
    </citation>
    <scope>NUCLEOTIDE SEQUENCE [LARGE SCALE GENOMIC DNA]</scope>
    <source>
        <strain evidence="7 8">E85</strain>
    </source>
</reference>
<gene>
    <name evidence="7" type="ORF">DEM34_18420</name>
</gene>
<evidence type="ECO:0000256" key="4">
    <source>
        <dbReference type="ARBA" id="ARBA00022989"/>
    </source>
</evidence>
<keyword evidence="8" id="KW-1185">Reference proteome</keyword>
<dbReference type="EMBL" id="QFFI01000052">
    <property type="protein sequence ID" value="PWG61057.1"/>
    <property type="molecule type" value="Genomic_DNA"/>
</dbReference>
<evidence type="ECO:0000256" key="3">
    <source>
        <dbReference type="ARBA" id="ARBA00022692"/>
    </source>
</evidence>
<dbReference type="GO" id="GO:0005886">
    <property type="term" value="C:plasma membrane"/>
    <property type="evidence" value="ECO:0007669"/>
    <property type="project" value="UniProtKB-SubCell"/>
</dbReference>
<dbReference type="PANTHER" id="PTHR30482:SF17">
    <property type="entry name" value="ABC TRANSPORTER ATP-BINDING PROTEIN"/>
    <property type="match status" value="1"/>
</dbReference>
<keyword evidence="5 6" id="KW-0472">Membrane</keyword>
<feature type="transmembrane region" description="Helical" evidence="6">
    <location>
        <begin position="97"/>
        <end position="118"/>
    </location>
</feature>
<evidence type="ECO:0000313" key="7">
    <source>
        <dbReference type="EMBL" id="PWG61057.1"/>
    </source>
</evidence>
<evidence type="ECO:0000256" key="2">
    <source>
        <dbReference type="ARBA" id="ARBA00022475"/>
    </source>
</evidence>
<keyword evidence="4 6" id="KW-1133">Transmembrane helix</keyword>
<accession>A0A2U2MW15</accession>
<comment type="caution">
    <text evidence="7">The sequence shown here is derived from an EMBL/GenBank/DDBJ whole genome shotgun (WGS) entry which is preliminary data.</text>
</comment>
<keyword evidence="3 6" id="KW-0812">Transmembrane</keyword>
<evidence type="ECO:0000256" key="6">
    <source>
        <dbReference type="SAM" id="Phobius"/>
    </source>
</evidence>
<dbReference type="OrthoDB" id="9034298at2"/>
<name>A0A2U2MW15_9GAMM</name>
<evidence type="ECO:0000256" key="1">
    <source>
        <dbReference type="ARBA" id="ARBA00004429"/>
    </source>
</evidence>
<proteinExistence type="predicted"/>
<dbReference type="AlphaFoldDB" id="A0A2U2MW15"/>
<dbReference type="InterPro" id="IPR043428">
    <property type="entry name" value="LivM-like"/>
</dbReference>
<dbReference type="RefSeq" id="WP_109680294.1">
    <property type="nucleotide sequence ID" value="NZ_CP086615.1"/>
</dbReference>
<keyword evidence="2" id="KW-1003">Cell membrane</keyword>
<dbReference type="Pfam" id="PF02653">
    <property type="entry name" value="BPD_transp_2"/>
    <property type="match status" value="1"/>
</dbReference>
<feature type="transmembrane region" description="Helical" evidence="6">
    <location>
        <begin position="65"/>
        <end position="85"/>
    </location>
</feature>
<feature type="transmembrane region" description="Helical" evidence="6">
    <location>
        <begin position="218"/>
        <end position="239"/>
    </location>
</feature>
<protein>
    <submittedName>
        <fullName evidence="7">Branched-chain amino acid ABC transporter permease</fullName>
    </submittedName>
</protein>